<dbReference type="AlphaFoldDB" id="A0A2U1LZB4"/>
<keyword evidence="3" id="KW-0653">Protein transport</keyword>
<evidence type="ECO:0000256" key="2">
    <source>
        <dbReference type="ARBA" id="ARBA00022448"/>
    </source>
</evidence>
<comment type="caution">
    <text evidence="9">The sequence shown here is derived from an EMBL/GenBank/DDBJ whole genome shotgun (WGS) entry which is preliminary data.</text>
</comment>
<dbReference type="EMBL" id="PKPP01007107">
    <property type="protein sequence ID" value="PWA54339.1"/>
    <property type="molecule type" value="Genomic_DNA"/>
</dbReference>
<comment type="subcellular location">
    <subcellularLocation>
        <location evidence="1">Mitochondrion</location>
    </subcellularLocation>
</comment>
<sequence length="148" mass="16604">MNPKDDYFAINYIPARQCMFLKLYTIKLYGPSQDQSKTTYTPVVNTHDSSRSMESLFAEATVVYGNDHGNASLEDQAAKKAALDLDHPFIQGLRSGQCGSQFSDSFLCFLESTHEVKGSDCVHAFMALQRCFKANTNAYPKEAFEKYS</sequence>
<dbReference type="PANTHER" id="PTHR21622:SF0">
    <property type="entry name" value="COILED-COIL-HELIX-COILED-COIL-HELIX DOMAIN CONTAINING 4"/>
    <property type="match status" value="1"/>
</dbReference>
<dbReference type="Proteomes" id="UP000245207">
    <property type="component" value="Unassembled WGS sequence"/>
</dbReference>
<evidence type="ECO:0000256" key="7">
    <source>
        <dbReference type="ARBA" id="ARBA00023157"/>
    </source>
</evidence>
<dbReference type="InterPro" id="IPR039289">
    <property type="entry name" value="CHCHD4"/>
</dbReference>
<organism evidence="9 10">
    <name type="scientific">Artemisia annua</name>
    <name type="common">Sweet wormwood</name>
    <dbReference type="NCBI Taxonomy" id="35608"/>
    <lineage>
        <taxon>Eukaryota</taxon>
        <taxon>Viridiplantae</taxon>
        <taxon>Streptophyta</taxon>
        <taxon>Embryophyta</taxon>
        <taxon>Tracheophyta</taxon>
        <taxon>Spermatophyta</taxon>
        <taxon>Magnoliopsida</taxon>
        <taxon>eudicotyledons</taxon>
        <taxon>Gunneridae</taxon>
        <taxon>Pentapetalae</taxon>
        <taxon>asterids</taxon>
        <taxon>campanulids</taxon>
        <taxon>Asterales</taxon>
        <taxon>Asteraceae</taxon>
        <taxon>Asteroideae</taxon>
        <taxon>Anthemideae</taxon>
        <taxon>Artemisiinae</taxon>
        <taxon>Artemisia</taxon>
    </lineage>
</organism>
<dbReference type="PANTHER" id="PTHR21622">
    <property type="entry name" value="COILED-COIL-HELIX-COILED-COIL-HELIX DOMAIN CONTAINING 4"/>
    <property type="match status" value="1"/>
</dbReference>
<dbReference type="GO" id="GO:0005758">
    <property type="term" value="C:mitochondrial intermembrane space"/>
    <property type="evidence" value="ECO:0007669"/>
    <property type="project" value="TreeGrafter"/>
</dbReference>
<proteinExistence type="predicted"/>
<dbReference type="STRING" id="35608.A0A2U1LZB4"/>
<evidence type="ECO:0000256" key="6">
    <source>
        <dbReference type="ARBA" id="ARBA00023128"/>
    </source>
</evidence>
<evidence type="ECO:0000313" key="9">
    <source>
        <dbReference type="EMBL" id="PWA54339.1"/>
    </source>
</evidence>
<evidence type="ECO:0000256" key="1">
    <source>
        <dbReference type="ARBA" id="ARBA00004173"/>
    </source>
</evidence>
<keyword evidence="5" id="KW-0811">Translocation</keyword>
<dbReference type="GO" id="GO:0015035">
    <property type="term" value="F:protein-disulfide reductase activity"/>
    <property type="evidence" value="ECO:0007669"/>
    <property type="project" value="InterPro"/>
</dbReference>
<evidence type="ECO:0000256" key="3">
    <source>
        <dbReference type="ARBA" id="ARBA00022927"/>
    </source>
</evidence>
<evidence type="ECO:0000313" key="10">
    <source>
        <dbReference type="Proteomes" id="UP000245207"/>
    </source>
</evidence>
<keyword evidence="7" id="KW-1015">Disulfide bond</keyword>
<gene>
    <name evidence="9" type="ORF">CTI12_AA436780</name>
</gene>
<accession>A0A2U1LZB4</accession>
<protein>
    <submittedName>
        <fullName evidence="9">CHCH-like protein</fullName>
    </submittedName>
</protein>
<evidence type="ECO:0000256" key="8">
    <source>
        <dbReference type="ARBA" id="ARBA00023284"/>
    </source>
</evidence>
<evidence type="ECO:0000256" key="4">
    <source>
        <dbReference type="ARBA" id="ARBA00023002"/>
    </source>
</evidence>
<keyword evidence="4" id="KW-0560">Oxidoreductase</keyword>
<keyword evidence="6" id="KW-0496">Mitochondrion</keyword>
<dbReference type="PROSITE" id="PS51808">
    <property type="entry name" value="CHCH"/>
    <property type="match status" value="1"/>
</dbReference>
<dbReference type="Gene3D" id="1.10.287.2900">
    <property type="match status" value="1"/>
</dbReference>
<dbReference type="OrthoDB" id="7481291at2759"/>
<keyword evidence="10" id="KW-1185">Reference proteome</keyword>
<keyword evidence="2" id="KW-0813">Transport</keyword>
<dbReference type="GO" id="GO:0045041">
    <property type="term" value="P:protein import into mitochondrial intermembrane space"/>
    <property type="evidence" value="ECO:0007669"/>
    <property type="project" value="InterPro"/>
</dbReference>
<keyword evidence="8" id="KW-0676">Redox-active center</keyword>
<name>A0A2U1LZB4_ARTAN</name>
<reference evidence="9 10" key="1">
    <citation type="journal article" date="2018" name="Mol. Plant">
        <title>The genome of Artemisia annua provides insight into the evolution of Asteraceae family and artemisinin biosynthesis.</title>
        <authorList>
            <person name="Shen Q."/>
            <person name="Zhang L."/>
            <person name="Liao Z."/>
            <person name="Wang S."/>
            <person name="Yan T."/>
            <person name="Shi P."/>
            <person name="Liu M."/>
            <person name="Fu X."/>
            <person name="Pan Q."/>
            <person name="Wang Y."/>
            <person name="Lv Z."/>
            <person name="Lu X."/>
            <person name="Zhang F."/>
            <person name="Jiang W."/>
            <person name="Ma Y."/>
            <person name="Chen M."/>
            <person name="Hao X."/>
            <person name="Li L."/>
            <person name="Tang Y."/>
            <person name="Lv G."/>
            <person name="Zhou Y."/>
            <person name="Sun X."/>
            <person name="Brodelius P.E."/>
            <person name="Rose J.K.C."/>
            <person name="Tang K."/>
        </authorList>
    </citation>
    <scope>NUCLEOTIDE SEQUENCE [LARGE SCALE GENOMIC DNA]</scope>
    <source>
        <strain evidence="10">cv. Huhao1</strain>
        <tissue evidence="9">Leaf</tissue>
    </source>
</reference>
<evidence type="ECO:0000256" key="5">
    <source>
        <dbReference type="ARBA" id="ARBA00023010"/>
    </source>
</evidence>